<gene>
    <name evidence="2" type="ORF">D2965_08700</name>
    <name evidence="1" type="ORF">QP520_00510</name>
</gene>
<dbReference type="EMBL" id="QXZZ01000036">
    <property type="protein sequence ID" value="RJY50036.1"/>
    <property type="molecule type" value="Genomic_DNA"/>
</dbReference>
<sequence length="98" mass="11036">MMFDKHAHYWKSSKVTNGKVGYIATAGNAISMMTRNADNSKFSMRDQAIREYLNIGYAVGTYLRLKRVPAPVSAGVTGLKILKFVWHNMGLEKMYMVG</sequence>
<organism evidence="2 3">
    <name type="scientific">Veillonella atypica</name>
    <dbReference type="NCBI Taxonomy" id="39777"/>
    <lineage>
        <taxon>Bacteria</taxon>
        <taxon>Bacillati</taxon>
        <taxon>Bacillota</taxon>
        <taxon>Negativicutes</taxon>
        <taxon>Veillonellales</taxon>
        <taxon>Veillonellaceae</taxon>
        <taxon>Veillonella</taxon>
    </lineage>
</organism>
<evidence type="ECO:0000313" key="1">
    <source>
        <dbReference type="EMBL" id="MDK7356115.1"/>
    </source>
</evidence>
<dbReference type="Proteomes" id="UP001236274">
    <property type="component" value="Unassembled WGS sequence"/>
</dbReference>
<dbReference type="RefSeq" id="WP_119982926.1">
    <property type="nucleotide sequence ID" value="NZ_CALLHQ010000005.1"/>
</dbReference>
<accession>A0A3A6WEZ0</accession>
<reference evidence="2 3" key="1">
    <citation type="submission" date="2018-09" db="EMBL/GenBank/DDBJ databases">
        <title>Genome sequence of Veillonella atypica isolated from periodontal Korean patients.</title>
        <authorList>
            <person name="Lee J.-H."/>
            <person name="Moon J.-H."/>
            <person name="Shin S.-Y."/>
        </authorList>
    </citation>
    <scope>NUCLEOTIDE SEQUENCE [LARGE SCALE GENOMIC DNA]</scope>
    <source>
        <strain evidence="2 3">KHUD_V1</strain>
    </source>
</reference>
<dbReference type="Proteomes" id="UP000277803">
    <property type="component" value="Unassembled WGS sequence"/>
</dbReference>
<proteinExistence type="predicted"/>
<evidence type="ECO:0000313" key="3">
    <source>
        <dbReference type="Proteomes" id="UP000277803"/>
    </source>
</evidence>
<dbReference type="EMBL" id="JASORJ010000001">
    <property type="protein sequence ID" value="MDK7356115.1"/>
    <property type="molecule type" value="Genomic_DNA"/>
</dbReference>
<dbReference type="AlphaFoldDB" id="A0A3A6WEZ0"/>
<reference evidence="1" key="2">
    <citation type="submission" date="2023-05" db="EMBL/GenBank/DDBJ databases">
        <title>Cataloging the Phylogenetic Diversity of Human Bladder Bacteria.</title>
        <authorList>
            <person name="Du J."/>
        </authorList>
    </citation>
    <scope>NUCLEOTIDE SEQUENCE</scope>
    <source>
        <strain evidence="1">UMB10101</strain>
    </source>
</reference>
<name>A0A3A6WEZ0_9FIRM</name>
<evidence type="ECO:0000313" key="2">
    <source>
        <dbReference type="EMBL" id="RJY50036.1"/>
    </source>
</evidence>
<comment type="caution">
    <text evidence="2">The sequence shown here is derived from an EMBL/GenBank/DDBJ whole genome shotgun (WGS) entry which is preliminary data.</text>
</comment>
<protein>
    <submittedName>
        <fullName evidence="2">Uncharacterized protein</fullName>
    </submittedName>
</protein>